<evidence type="ECO:0000256" key="1">
    <source>
        <dbReference type="SAM" id="Phobius"/>
    </source>
</evidence>
<dbReference type="EMBL" id="JACJSI010000008">
    <property type="protein sequence ID" value="MBD2529315.1"/>
    <property type="molecule type" value="Genomic_DNA"/>
</dbReference>
<evidence type="ECO:0000313" key="3">
    <source>
        <dbReference type="Proteomes" id="UP000623440"/>
    </source>
</evidence>
<evidence type="ECO:0000313" key="2">
    <source>
        <dbReference type="EMBL" id="MBD2529315.1"/>
    </source>
</evidence>
<evidence type="ECO:0008006" key="4">
    <source>
        <dbReference type="Google" id="ProtNLM"/>
    </source>
</evidence>
<keyword evidence="1" id="KW-0812">Transmembrane</keyword>
<keyword evidence="1" id="KW-0472">Membrane</keyword>
<proteinExistence type="predicted"/>
<sequence>MQTLYEQEFYAWVEQTAELIAAGHVIAAPKDDQLKLYLTQHLIYCGLIGLVIIWPFLIVSLQLQQ</sequence>
<feature type="transmembrane region" description="Helical" evidence="1">
    <location>
        <begin position="41"/>
        <end position="61"/>
    </location>
</feature>
<dbReference type="RefSeq" id="WP_190939909.1">
    <property type="nucleotide sequence ID" value="NZ_JACJSI010000008.1"/>
</dbReference>
<keyword evidence="1" id="KW-1133">Transmembrane helix</keyword>
<comment type="caution">
    <text evidence="2">The sequence shown here is derived from an EMBL/GenBank/DDBJ whole genome shotgun (WGS) entry which is preliminary data.</text>
</comment>
<dbReference type="Proteomes" id="UP000623440">
    <property type="component" value="Unassembled WGS sequence"/>
</dbReference>
<protein>
    <recommendedName>
        <fullName evidence="4">DUF29 domain-containing protein</fullName>
    </recommendedName>
</protein>
<reference evidence="2 3" key="1">
    <citation type="journal article" date="2020" name="ISME J.">
        <title>Comparative genomics reveals insights into cyanobacterial evolution and habitat adaptation.</title>
        <authorList>
            <person name="Chen M.Y."/>
            <person name="Teng W.K."/>
            <person name="Zhao L."/>
            <person name="Hu C.X."/>
            <person name="Zhou Y.K."/>
            <person name="Han B.P."/>
            <person name="Song L.R."/>
            <person name="Shu W.S."/>
        </authorList>
    </citation>
    <scope>NUCLEOTIDE SEQUENCE [LARGE SCALE GENOMIC DNA]</scope>
    <source>
        <strain evidence="2 3">FACHB-838</strain>
    </source>
</reference>
<name>A0ABR8DIV5_9NOSO</name>
<keyword evidence="3" id="KW-1185">Reference proteome</keyword>
<accession>A0ABR8DIV5</accession>
<organism evidence="2 3">
    <name type="scientific">Nostoc flagelliforme FACHB-838</name>
    <dbReference type="NCBI Taxonomy" id="2692904"/>
    <lineage>
        <taxon>Bacteria</taxon>
        <taxon>Bacillati</taxon>
        <taxon>Cyanobacteriota</taxon>
        <taxon>Cyanophyceae</taxon>
        <taxon>Nostocales</taxon>
        <taxon>Nostocaceae</taxon>
        <taxon>Nostoc</taxon>
    </lineage>
</organism>
<gene>
    <name evidence="2" type="ORF">H6G97_06905</name>
</gene>